<proteinExistence type="predicted"/>
<comment type="caution">
    <text evidence="1">The sequence shown here is derived from an EMBL/GenBank/DDBJ whole genome shotgun (WGS) entry which is preliminary data.</text>
</comment>
<accession>A0ACC0X837</accession>
<organism evidence="1 2">
    <name type="scientific">Pistacia integerrima</name>
    <dbReference type="NCBI Taxonomy" id="434235"/>
    <lineage>
        <taxon>Eukaryota</taxon>
        <taxon>Viridiplantae</taxon>
        <taxon>Streptophyta</taxon>
        <taxon>Embryophyta</taxon>
        <taxon>Tracheophyta</taxon>
        <taxon>Spermatophyta</taxon>
        <taxon>Magnoliopsida</taxon>
        <taxon>eudicotyledons</taxon>
        <taxon>Gunneridae</taxon>
        <taxon>Pentapetalae</taxon>
        <taxon>rosids</taxon>
        <taxon>malvids</taxon>
        <taxon>Sapindales</taxon>
        <taxon>Anacardiaceae</taxon>
        <taxon>Pistacia</taxon>
    </lineage>
</organism>
<evidence type="ECO:0000313" key="1">
    <source>
        <dbReference type="EMBL" id="KAJ0013297.1"/>
    </source>
</evidence>
<name>A0ACC0X837_9ROSI</name>
<dbReference type="Proteomes" id="UP001163603">
    <property type="component" value="Chromosome 13"/>
</dbReference>
<evidence type="ECO:0000313" key="2">
    <source>
        <dbReference type="Proteomes" id="UP001163603"/>
    </source>
</evidence>
<keyword evidence="2" id="KW-1185">Reference proteome</keyword>
<protein>
    <submittedName>
        <fullName evidence="1">Uncharacterized protein</fullName>
    </submittedName>
</protein>
<reference evidence="2" key="1">
    <citation type="journal article" date="2023" name="G3 (Bethesda)">
        <title>Genome assembly and association tests identify interacting loci associated with vigor, precocity, and sex in interspecific pistachio rootstocks.</title>
        <authorList>
            <person name="Palmer W."/>
            <person name="Jacygrad E."/>
            <person name="Sagayaradj S."/>
            <person name="Cavanaugh K."/>
            <person name="Han R."/>
            <person name="Bertier L."/>
            <person name="Beede B."/>
            <person name="Kafkas S."/>
            <person name="Golino D."/>
            <person name="Preece J."/>
            <person name="Michelmore R."/>
        </authorList>
    </citation>
    <scope>NUCLEOTIDE SEQUENCE [LARGE SCALE GENOMIC DNA]</scope>
</reference>
<sequence length="76" mass="8530">MKRNGVIRPRLDYLRSILIDQNTCPDLFWSNPSGSVGNDLSSSGFVSQEQENTRHVMIHAGGREPKLAARNCSERD</sequence>
<dbReference type="EMBL" id="CM047748">
    <property type="protein sequence ID" value="KAJ0013297.1"/>
    <property type="molecule type" value="Genomic_DNA"/>
</dbReference>
<gene>
    <name evidence="1" type="ORF">Pint_20140</name>
</gene>